<evidence type="ECO:0000313" key="2">
    <source>
        <dbReference type="EMBL" id="TBU27816.1"/>
    </source>
</evidence>
<organism evidence="2">
    <name type="scientific">Dichomitus squalens</name>
    <dbReference type="NCBI Taxonomy" id="114155"/>
    <lineage>
        <taxon>Eukaryota</taxon>
        <taxon>Fungi</taxon>
        <taxon>Dikarya</taxon>
        <taxon>Basidiomycota</taxon>
        <taxon>Agaricomycotina</taxon>
        <taxon>Agaricomycetes</taxon>
        <taxon>Polyporales</taxon>
        <taxon>Polyporaceae</taxon>
        <taxon>Dichomitus</taxon>
    </lineage>
</organism>
<name>A0A4Q9MP03_9APHY</name>
<dbReference type="AlphaFoldDB" id="A0A4Q9MP03"/>
<protein>
    <submittedName>
        <fullName evidence="2">Uncharacterized protein</fullName>
    </submittedName>
</protein>
<dbReference type="Proteomes" id="UP000292957">
    <property type="component" value="Unassembled WGS sequence"/>
</dbReference>
<keyword evidence="1" id="KW-1133">Transmembrane helix</keyword>
<feature type="transmembrane region" description="Helical" evidence="1">
    <location>
        <begin position="31"/>
        <end position="51"/>
    </location>
</feature>
<keyword evidence="1" id="KW-0812">Transmembrane</keyword>
<keyword evidence="1" id="KW-0472">Membrane</keyword>
<dbReference type="EMBL" id="ML143428">
    <property type="protein sequence ID" value="TBU27816.1"/>
    <property type="molecule type" value="Genomic_DNA"/>
</dbReference>
<sequence>MLPRGAVCPFSQLLDFICLHPTPPMLLSHPLILMSPSVVLFLSVCLSSLLLPFHSPQGRTAVTVHPRTAIISYVGSSLCHPTAFLPTL</sequence>
<evidence type="ECO:0000256" key="1">
    <source>
        <dbReference type="SAM" id="Phobius"/>
    </source>
</evidence>
<proteinExistence type="predicted"/>
<gene>
    <name evidence="2" type="ORF">BD311DRAFT_759732</name>
</gene>
<reference evidence="2" key="1">
    <citation type="submission" date="2019-01" db="EMBL/GenBank/DDBJ databases">
        <title>Draft genome sequences of three monokaryotic isolates of the white-rot basidiomycete fungus Dichomitus squalens.</title>
        <authorList>
            <consortium name="DOE Joint Genome Institute"/>
            <person name="Lopez S.C."/>
            <person name="Andreopoulos B."/>
            <person name="Pangilinan J."/>
            <person name="Lipzen A."/>
            <person name="Riley R."/>
            <person name="Ahrendt S."/>
            <person name="Ng V."/>
            <person name="Barry K."/>
            <person name="Daum C."/>
            <person name="Grigoriev I.V."/>
            <person name="Hilden K.S."/>
            <person name="Makela M.R."/>
            <person name="de Vries R.P."/>
        </authorList>
    </citation>
    <scope>NUCLEOTIDE SEQUENCE [LARGE SCALE GENOMIC DNA]</scope>
    <source>
        <strain evidence="2">OM18370.1</strain>
    </source>
</reference>
<accession>A0A4Q9MP03</accession>